<dbReference type="InterPro" id="IPR039903">
    <property type="entry name" value="Zswim2"/>
</dbReference>
<proteinExistence type="predicted"/>
<dbReference type="SMART" id="SM00291">
    <property type="entry name" value="ZnF_ZZ"/>
    <property type="match status" value="1"/>
</dbReference>
<dbReference type="PROSITE" id="PS01357">
    <property type="entry name" value="ZF_ZZ_1"/>
    <property type="match status" value="1"/>
</dbReference>
<evidence type="ECO:0000256" key="4">
    <source>
        <dbReference type="PROSITE-ProRule" id="PRU00228"/>
    </source>
</evidence>
<sequence length="488" mass="55734">MLRAAPWRQTANDLVSLHQDQALNATIYILRELGPVGFHLKEEGEAKYFKVNIGNPHSCSCSTFLKEKDLSLRLLSRRKQTFEDVIGLVRQKVVELEDVCPICQEELLKKKQPVTYCRFGCGNNIHIRCMKIWAEHQAKIDNENIIKCPLCREEFAPLNLLLEEFRNCIKLTTAAERERLDKHLGIPCNTCKVCPIQGKCYKCASCSDFHLCQKCYPNHSHYQHQFMFREVMVAFLCKISNTSHYVPQNIVGALPLLVVRHGSKLLLPGQQCRICLKVFRISQHVRRLPCNHKFHRECIDHWLLHERNACPIDGEVVYHPLTWNAGLNRGKSQEVSINSQLVKPDVGSNHPQFLIPGIGFYSTLKRITSNQAQCQKKQSRGEHRYCESTGFPEDLRVNGLKCLNVKDIKYESAANQQYSGGGLTTPETVQDCYFPSILPNEAKKANEGRAVSKFTVLLHFLVTESITEPGSRQSLLYNRGNGMQCELR</sequence>
<dbReference type="Proteomes" id="UP000314986">
    <property type="component" value="Unassembled WGS sequence"/>
</dbReference>
<evidence type="ECO:0000259" key="5">
    <source>
        <dbReference type="PROSITE" id="PS50089"/>
    </source>
</evidence>
<dbReference type="SMART" id="SM00184">
    <property type="entry name" value="RING"/>
    <property type="match status" value="2"/>
</dbReference>
<evidence type="ECO:0000256" key="1">
    <source>
        <dbReference type="ARBA" id="ARBA00022723"/>
    </source>
</evidence>
<accession>A0A4W3J0A3</accession>
<dbReference type="PROSITE" id="PS50089">
    <property type="entry name" value="ZF_RING_2"/>
    <property type="match status" value="2"/>
</dbReference>
<evidence type="ECO:0000256" key="3">
    <source>
        <dbReference type="ARBA" id="ARBA00022833"/>
    </source>
</evidence>
<protein>
    <submittedName>
        <fullName evidence="7">Zinc finger, SWIM-type containing 2</fullName>
    </submittedName>
</protein>
<dbReference type="InterPro" id="IPR000433">
    <property type="entry name" value="Znf_ZZ"/>
</dbReference>
<feature type="domain" description="RING-type" evidence="5">
    <location>
        <begin position="272"/>
        <end position="313"/>
    </location>
</feature>
<organism evidence="7 8">
    <name type="scientific">Callorhinchus milii</name>
    <name type="common">Ghost shark</name>
    <dbReference type="NCBI Taxonomy" id="7868"/>
    <lineage>
        <taxon>Eukaryota</taxon>
        <taxon>Metazoa</taxon>
        <taxon>Chordata</taxon>
        <taxon>Craniata</taxon>
        <taxon>Vertebrata</taxon>
        <taxon>Chondrichthyes</taxon>
        <taxon>Holocephali</taxon>
        <taxon>Chimaeriformes</taxon>
        <taxon>Callorhinchidae</taxon>
        <taxon>Callorhinchus</taxon>
    </lineage>
</organism>
<feature type="domain" description="ZZ-type" evidence="6">
    <location>
        <begin position="183"/>
        <end position="234"/>
    </location>
</feature>
<keyword evidence="3" id="KW-0862">Zinc</keyword>
<dbReference type="PANTHER" id="PTHR21540:SF3">
    <property type="entry name" value="E3 UBIQUITIN-PROTEIN LIGASE ZSWIM2"/>
    <property type="match status" value="1"/>
</dbReference>
<dbReference type="InParanoid" id="A0A4W3J0A3"/>
<dbReference type="STRING" id="7868.ENSCMIP00000035302"/>
<reference evidence="7" key="5">
    <citation type="submission" date="2025-09" db="UniProtKB">
        <authorList>
            <consortium name="Ensembl"/>
        </authorList>
    </citation>
    <scope>IDENTIFICATION</scope>
</reference>
<keyword evidence="8" id="KW-1185">Reference proteome</keyword>
<dbReference type="Pfam" id="PF00569">
    <property type="entry name" value="ZZ"/>
    <property type="match status" value="1"/>
</dbReference>
<evidence type="ECO:0000256" key="2">
    <source>
        <dbReference type="ARBA" id="ARBA00022771"/>
    </source>
</evidence>
<dbReference type="CDD" id="cd16486">
    <property type="entry name" value="mRING-H2-C3H2C2D_ZSWM2"/>
    <property type="match status" value="1"/>
</dbReference>
<reference evidence="8" key="1">
    <citation type="journal article" date="2006" name="Science">
        <title>Ancient noncoding elements conserved in the human genome.</title>
        <authorList>
            <person name="Venkatesh B."/>
            <person name="Kirkness E.F."/>
            <person name="Loh Y.H."/>
            <person name="Halpern A.L."/>
            <person name="Lee A.P."/>
            <person name="Johnson J."/>
            <person name="Dandona N."/>
            <person name="Viswanathan L.D."/>
            <person name="Tay A."/>
            <person name="Venter J.C."/>
            <person name="Strausberg R.L."/>
            <person name="Brenner S."/>
        </authorList>
    </citation>
    <scope>NUCLEOTIDE SEQUENCE [LARGE SCALE GENOMIC DNA]</scope>
</reference>
<reference evidence="7" key="4">
    <citation type="submission" date="2025-08" db="UniProtKB">
        <authorList>
            <consortium name="Ensembl"/>
        </authorList>
    </citation>
    <scope>IDENTIFICATION</scope>
</reference>
<evidence type="ECO:0000313" key="8">
    <source>
        <dbReference type="Proteomes" id="UP000314986"/>
    </source>
</evidence>
<dbReference type="AlphaFoldDB" id="A0A4W3J0A3"/>
<reference evidence="8" key="2">
    <citation type="journal article" date="2007" name="PLoS Biol.">
        <title>Survey sequencing and comparative analysis of the elephant shark (Callorhinchus milii) genome.</title>
        <authorList>
            <person name="Venkatesh B."/>
            <person name="Kirkness E.F."/>
            <person name="Loh Y.H."/>
            <person name="Halpern A.L."/>
            <person name="Lee A.P."/>
            <person name="Johnson J."/>
            <person name="Dandona N."/>
            <person name="Viswanathan L.D."/>
            <person name="Tay A."/>
            <person name="Venter J.C."/>
            <person name="Strausberg R.L."/>
            <person name="Brenner S."/>
        </authorList>
    </citation>
    <scope>NUCLEOTIDE SEQUENCE [LARGE SCALE GENOMIC DNA]</scope>
</reference>
<evidence type="ECO:0000313" key="7">
    <source>
        <dbReference type="Ensembl" id="ENSCMIP00000035302.1"/>
    </source>
</evidence>
<name>A0A4W3J0A3_CALMI</name>
<evidence type="ECO:0000259" key="6">
    <source>
        <dbReference type="PROSITE" id="PS50135"/>
    </source>
</evidence>
<dbReference type="GO" id="GO:0008270">
    <property type="term" value="F:zinc ion binding"/>
    <property type="evidence" value="ECO:0007669"/>
    <property type="project" value="UniProtKB-KW"/>
</dbReference>
<dbReference type="PROSITE" id="PS50135">
    <property type="entry name" value="ZF_ZZ_2"/>
    <property type="match status" value="1"/>
</dbReference>
<reference evidence="8" key="3">
    <citation type="journal article" date="2014" name="Nature">
        <title>Elephant shark genome provides unique insights into gnathostome evolution.</title>
        <authorList>
            <consortium name="International Elephant Shark Genome Sequencing Consortium"/>
            <person name="Venkatesh B."/>
            <person name="Lee A.P."/>
            <person name="Ravi V."/>
            <person name="Maurya A.K."/>
            <person name="Lian M.M."/>
            <person name="Swann J.B."/>
            <person name="Ohta Y."/>
            <person name="Flajnik M.F."/>
            <person name="Sutoh Y."/>
            <person name="Kasahara M."/>
            <person name="Hoon S."/>
            <person name="Gangu V."/>
            <person name="Roy S.W."/>
            <person name="Irimia M."/>
            <person name="Korzh V."/>
            <person name="Kondrychyn I."/>
            <person name="Lim Z.W."/>
            <person name="Tay B.H."/>
            <person name="Tohari S."/>
            <person name="Kong K.W."/>
            <person name="Ho S."/>
            <person name="Lorente-Galdos B."/>
            <person name="Quilez J."/>
            <person name="Marques-Bonet T."/>
            <person name="Raney B.J."/>
            <person name="Ingham P.W."/>
            <person name="Tay A."/>
            <person name="Hillier L.W."/>
            <person name="Minx P."/>
            <person name="Boehm T."/>
            <person name="Wilson R.K."/>
            <person name="Brenner S."/>
            <person name="Warren W.C."/>
        </authorList>
    </citation>
    <scope>NUCLEOTIDE SEQUENCE [LARGE SCALE GENOMIC DNA]</scope>
</reference>
<dbReference type="GeneTree" id="ENSGT00390000006826"/>
<dbReference type="GO" id="GO:0061630">
    <property type="term" value="F:ubiquitin protein ligase activity"/>
    <property type="evidence" value="ECO:0007669"/>
    <property type="project" value="InterPro"/>
</dbReference>
<dbReference type="InterPro" id="IPR001841">
    <property type="entry name" value="Znf_RING"/>
</dbReference>
<keyword evidence="2 4" id="KW-0863">Zinc-finger</keyword>
<dbReference type="CDD" id="cd16494">
    <property type="entry name" value="RING-CH-C4HC3_ZSWM2"/>
    <property type="match status" value="1"/>
</dbReference>
<dbReference type="OMA" id="WQRYINE"/>
<dbReference type="Gene3D" id="3.30.60.90">
    <property type="match status" value="1"/>
</dbReference>
<dbReference type="PANTHER" id="PTHR21540">
    <property type="entry name" value="RING FINGER AND SWIM DOMAIN-CONTAINING PROTEIN 2"/>
    <property type="match status" value="1"/>
</dbReference>
<keyword evidence="1" id="KW-0479">Metal-binding</keyword>
<dbReference type="InterPro" id="IPR043145">
    <property type="entry name" value="Znf_ZZ_sf"/>
</dbReference>
<dbReference type="InterPro" id="IPR013083">
    <property type="entry name" value="Znf_RING/FYVE/PHD"/>
</dbReference>
<dbReference type="Gene3D" id="3.30.40.10">
    <property type="entry name" value="Zinc/RING finger domain, C3HC4 (zinc finger)"/>
    <property type="match status" value="2"/>
</dbReference>
<dbReference type="Pfam" id="PF13639">
    <property type="entry name" value="zf-RING_2"/>
    <property type="match status" value="1"/>
</dbReference>
<dbReference type="SUPFAM" id="SSF57850">
    <property type="entry name" value="RING/U-box"/>
    <property type="match status" value="3"/>
</dbReference>
<dbReference type="Ensembl" id="ENSCMIT00000035828.1">
    <property type="protein sequence ID" value="ENSCMIP00000035302.1"/>
    <property type="gene ID" value="ENSCMIG00000014945.1"/>
</dbReference>
<feature type="domain" description="RING-type" evidence="5">
    <location>
        <begin position="100"/>
        <end position="152"/>
    </location>
</feature>